<feature type="compositionally biased region" description="Polar residues" evidence="1">
    <location>
        <begin position="461"/>
        <end position="496"/>
    </location>
</feature>
<feature type="compositionally biased region" description="Acidic residues" evidence="1">
    <location>
        <begin position="139"/>
        <end position="148"/>
    </location>
</feature>
<feature type="region of interest" description="Disordered" evidence="1">
    <location>
        <begin position="1"/>
        <end position="32"/>
    </location>
</feature>
<feature type="region of interest" description="Disordered" evidence="1">
    <location>
        <begin position="354"/>
        <end position="554"/>
    </location>
</feature>
<name>A0AA43QP87_9LECA</name>
<feature type="compositionally biased region" description="Polar residues" evidence="1">
    <location>
        <begin position="354"/>
        <end position="370"/>
    </location>
</feature>
<evidence type="ECO:0000313" key="3">
    <source>
        <dbReference type="Proteomes" id="UP001161017"/>
    </source>
</evidence>
<feature type="compositionally biased region" description="Basic residues" evidence="1">
    <location>
        <begin position="15"/>
        <end position="29"/>
    </location>
</feature>
<feature type="compositionally biased region" description="Basic and acidic residues" evidence="1">
    <location>
        <begin position="278"/>
        <end position="295"/>
    </location>
</feature>
<dbReference type="AlphaFoldDB" id="A0AA43QP87"/>
<gene>
    <name evidence="2" type="ORF">OHK93_001290</name>
</gene>
<protein>
    <submittedName>
        <fullName evidence="2">Uncharacterized protein</fullName>
    </submittedName>
</protein>
<dbReference type="EMBL" id="JAPUFD010000011">
    <property type="protein sequence ID" value="MDI1490090.1"/>
    <property type="molecule type" value="Genomic_DNA"/>
</dbReference>
<feature type="region of interest" description="Disordered" evidence="1">
    <location>
        <begin position="47"/>
        <end position="73"/>
    </location>
</feature>
<feature type="region of interest" description="Disordered" evidence="1">
    <location>
        <begin position="87"/>
        <end position="336"/>
    </location>
</feature>
<feature type="compositionally biased region" description="Basic and acidic residues" evidence="1">
    <location>
        <begin position="102"/>
        <end position="123"/>
    </location>
</feature>
<evidence type="ECO:0000256" key="1">
    <source>
        <dbReference type="SAM" id="MobiDB-lite"/>
    </source>
</evidence>
<evidence type="ECO:0000313" key="2">
    <source>
        <dbReference type="EMBL" id="MDI1490090.1"/>
    </source>
</evidence>
<accession>A0AA43QP87</accession>
<feature type="compositionally biased region" description="Pro residues" evidence="1">
    <location>
        <begin position="499"/>
        <end position="509"/>
    </location>
</feature>
<feature type="compositionally biased region" description="Basic and acidic residues" evidence="1">
    <location>
        <begin position="228"/>
        <end position="238"/>
    </location>
</feature>
<proteinExistence type="predicted"/>
<dbReference type="Proteomes" id="UP001161017">
    <property type="component" value="Unassembled WGS sequence"/>
</dbReference>
<comment type="caution">
    <text evidence="2">The sequence shown here is derived from an EMBL/GenBank/DDBJ whole genome shotgun (WGS) entry which is preliminary data.</text>
</comment>
<sequence length="588" mass="63957">MPHLAPGTRPQTLRQAKRAYAKSSAKRPKLSASEIAMAERRAVLQERADRIKEREARRKANMRKREERRELERERVMRGFKVGASQLDMGRFLPGGGGSGKRGGDGKEGGGMLDLREEGDGVRSQHGSCDKGGSGRDLEDLEDGDDEELQHQQQLDKKGVSFDMFDDADEQEGQKKSEAECQLESDAGEKQSHDAGNLSYEPGGGTVNRLDPDEPEGALNETQQQGRTGHELDDEMRPKILASSRSLLREQGRNTAKRPKLETDSVKRQSMSGYVDAEQAKQTESGKPHISDKKQPTATPLKRSPLRERCTNSVQRPVPKKYEASKGMPPPRSFPTAVAISSFEDDFFPSNTQVEREISPNSSTKHQNITMKAPNPQAKIPPVPQPPAQDSHDFLASISTQDLDFSGMFTQVAPSKTSIAPPADPITPPQVQRPLPKGDAITNPFNPQQGKNESSHHHSHQQNPPLTPPSNDNLTTENDLLANISTQDLFSSQSTIPNSHPPSPPPKPLPTSSHTNAHPCSQFPSHIPPPPPRPKISAAAPRTSTSFDLDDEDDGFTADDLATIAVQVELAMSGSSAGTAASAKGDEG</sequence>
<feature type="compositionally biased region" description="Polar residues" evidence="1">
    <location>
        <begin position="514"/>
        <end position="523"/>
    </location>
</feature>
<keyword evidence="3" id="KW-1185">Reference proteome</keyword>
<reference evidence="2" key="1">
    <citation type="journal article" date="2023" name="Genome Biol. Evol.">
        <title>First Whole Genome Sequence and Flow Cytometry Genome Size Data for the Lichen-Forming Fungus Ramalina farinacea (Ascomycota).</title>
        <authorList>
            <person name="Llewellyn T."/>
            <person name="Mian S."/>
            <person name="Hill R."/>
            <person name="Leitch I.J."/>
            <person name="Gaya E."/>
        </authorList>
    </citation>
    <scope>NUCLEOTIDE SEQUENCE</scope>
    <source>
        <strain evidence="2">LIQ254RAFAR</strain>
    </source>
</reference>
<feature type="compositionally biased region" description="Polar residues" evidence="1">
    <location>
        <begin position="443"/>
        <end position="452"/>
    </location>
</feature>
<feature type="compositionally biased region" description="Polar residues" evidence="1">
    <location>
        <begin position="397"/>
        <end position="418"/>
    </location>
</feature>
<organism evidence="2 3">
    <name type="scientific">Ramalina farinacea</name>
    <dbReference type="NCBI Taxonomy" id="258253"/>
    <lineage>
        <taxon>Eukaryota</taxon>
        <taxon>Fungi</taxon>
        <taxon>Dikarya</taxon>
        <taxon>Ascomycota</taxon>
        <taxon>Pezizomycotina</taxon>
        <taxon>Lecanoromycetes</taxon>
        <taxon>OSLEUM clade</taxon>
        <taxon>Lecanoromycetidae</taxon>
        <taxon>Lecanorales</taxon>
        <taxon>Lecanorineae</taxon>
        <taxon>Ramalinaceae</taxon>
        <taxon>Ramalina</taxon>
    </lineage>
</organism>